<name>A0AAV4AUW0_9GAST</name>
<gene>
    <name evidence="2" type="ORF">PoB_004136600</name>
</gene>
<keyword evidence="3" id="KW-1185">Reference proteome</keyword>
<accession>A0AAV4AUW0</accession>
<evidence type="ECO:0000313" key="2">
    <source>
        <dbReference type="EMBL" id="GFO14861.1"/>
    </source>
</evidence>
<sequence>MPFPSNYPNFDGRPEGAGGTVSGREPDGAVTGGSAGAGVLSQMVRVCHKDAGEDACVSLCARRQNRLTPSLREHRHGGIHEISVQGVGNAWFVGDVSGMASLVQKYVSHGVKGTCQVCRVQIRKQVQQESSQDQPSRMSGCLEGPWEACCTSFQ</sequence>
<feature type="region of interest" description="Disordered" evidence="1">
    <location>
        <begin position="1"/>
        <end position="35"/>
    </location>
</feature>
<dbReference type="AlphaFoldDB" id="A0AAV4AUW0"/>
<dbReference type="Proteomes" id="UP000735302">
    <property type="component" value="Unassembled WGS sequence"/>
</dbReference>
<reference evidence="2 3" key="1">
    <citation type="journal article" date="2021" name="Elife">
        <title>Chloroplast acquisition without the gene transfer in kleptoplastic sea slugs, Plakobranchus ocellatus.</title>
        <authorList>
            <person name="Maeda T."/>
            <person name="Takahashi S."/>
            <person name="Yoshida T."/>
            <person name="Shimamura S."/>
            <person name="Takaki Y."/>
            <person name="Nagai Y."/>
            <person name="Toyoda A."/>
            <person name="Suzuki Y."/>
            <person name="Arimoto A."/>
            <person name="Ishii H."/>
            <person name="Satoh N."/>
            <person name="Nishiyama T."/>
            <person name="Hasebe M."/>
            <person name="Maruyama T."/>
            <person name="Minagawa J."/>
            <person name="Obokata J."/>
            <person name="Shigenobu S."/>
        </authorList>
    </citation>
    <scope>NUCLEOTIDE SEQUENCE [LARGE SCALE GENOMIC DNA]</scope>
</reference>
<dbReference type="EMBL" id="BLXT01004580">
    <property type="protein sequence ID" value="GFO14861.1"/>
    <property type="molecule type" value="Genomic_DNA"/>
</dbReference>
<organism evidence="2 3">
    <name type="scientific">Plakobranchus ocellatus</name>
    <dbReference type="NCBI Taxonomy" id="259542"/>
    <lineage>
        <taxon>Eukaryota</taxon>
        <taxon>Metazoa</taxon>
        <taxon>Spiralia</taxon>
        <taxon>Lophotrochozoa</taxon>
        <taxon>Mollusca</taxon>
        <taxon>Gastropoda</taxon>
        <taxon>Heterobranchia</taxon>
        <taxon>Euthyneura</taxon>
        <taxon>Panpulmonata</taxon>
        <taxon>Sacoglossa</taxon>
        <taxon>Placobranchoidea</taxon>
        <taxon>Plakobranchidae</taxon>
        <taxon>Plakobranchus</taxon>
    </lineage>
</organism>
<evidence type="ECO:0000256" key="1">
    <source>
        <dbReference type="SAM" id="MobiDB-lite"/>
    </source>
</evidence>
<protein>
    <submittedName>
        <fullName evidence="2">Uncharacterized protein</fullName>
    </submittedName>
</protein>
<comment type="caution">
    <text evidence="2">The sequence shown here is derived from an EMBL/GenBank/DDBJ whole genome shotgun (WGS) entry which is preliminary data.</text>
</comment>
<proteinExistence type="predicted"/>
<evidence type="ECO:0000313" key="3">
    <source>
        <dbReference type="Proteomes" id="UP000735302"/>
    </source>
</evidence>